<dbReference type="GO" id="GO:0000981">
    <property type="term" value="F:DNA-binding transcription factor activity, RNA polymerase II-specific"/>
    <property type="evidence" value="ECO:0007669"/>
    <property type="project" value="TreeGrafter"/>
</dbReference>
<keyword evidence="2" id="KW-0862">Zinc</keyword>
<dbReference type="GO" id="GO:0005634">
    <property type="term" value="C:nucleus"/>
    <property type="evidence" value="ECO:0007669"/>
    <property type="project" value="UniProtKB-SubCell"/>
</dbReference>
<dbReference type="GeneID" id="64976971"/>
<reference evidence="8" key="1">
    <citation type="submission" date="2021-01" db="EMBL/GenBank/DDBJ databases">
        <authorList>
            <consortium name="Aspergillus puulaauensis MK2 genome sequencing consortium"/>
            <person name="Kazuki M."/>
            <person name="Futagami T."/>
        </authorList>
    </citation>
    <scope>NUCLEOTIDE SEQUENCE</scope>
    <source>
        <strain evidence="8">MK2</strain>
    </source>
</reference>
<evidence type="ECO:0000256" key="4">
    <source>
        <dbReference type="ARBA" id="ARBA00023125"/>
    </source>
</evidence>
<evidence type="ECO:0000313" key="8">
    <source>
        <dbReference type="EMBL" id="BCS26966.1"/>
    </source>
</evidence>
<protein>
    <recommendedName>
        <fullName evidence="10">Transcription factor domain-containing protein</fullName>
    </recommendedName>
</protein>
<dbReference type="EMBL" id="AP024448">
    <property type="protein sequence ID" value="BCS26966.1"/>
    <property type="molecule type" value="Genomic_DNA"/>
</dbReference>
<keyword evidence="4" id="KW-0238">DNA-binding</keyword>
<dbReference type="OrthoDB" id="4454541at2759"/>
<keyword evidence="3" id="KW-0805">Transcription regulation</keyword>
<name>A0A7R8APZ6_9EURO</name>
<evidence type="ECO:0000256" key="2">
    <source>
        <dbReference type="ARBA" id="ARBA00022833"/>
    </source>
</evidence>
<organism evidence="8 9">
    <name type="scientific">Aspergillus puulaauensis</name>
    <dbReference type="NCBI Taxonomy" id="1220207"/>
    <lineage>
        <taxon>Eukaryota</taxon>
        <taxon>Fungi</taxon>
        <taxon>Dikarya</taxon>
        <taxon>Ascomycota</taxon>
        <taxon>Pezizomycotina</taxon>
        <taxon>Eurotiomycetes</taxon>
        <taxon>Eurotiomycetidae</taxon>
        <taxon>Eurotiales</taxon>
        <taxon>Aspergillaceae</taxon>
        <taxon>Aspergillus</taxon>
    </lineage>
</organism>
<dbReference type="KEGG" id="apuu:APUU_60014S"/>
<dbReference type="AlphaFoldDB" id="A0A7R8APZ6"/>
<proteinExistence type="predicted"/>
<evidence type="ECO:0008006" key="10">
    <source>
        <dbReference type="Google" id="ProtNLM"/>
    </source>
</evidence>
<keyword evidence="5" id="KW-0804">Transcription</keyword>
<dbReference type="Proteomes" id="UP000654913">
    <property type="component" value="Chromosome 6"/>
</dbReference>
<sequence>MPLTRYRKQKCGGFTYDVKCQPCTNRNVKCSFEEEVKDLRFNPYLRRRSSRSPSVNVEEARIDNARASADGPSPCLVPALAAFDSRDVRPDASPAEETLPKKIDSLQSRVAELEQRLGTAQRDFADYMDTPRSQPETSLLHHANPDQRRHGYEPSSTVPVGLLCNSNPHSLPSPHGTVNTDGPLKALNSMQRDDPGEFEMHDPITCSVLTEGEAHVMFRLYFSNCQLNAPFLDTNLDTDIDRVRSRSVLLFIAILSVGARFWSASSKASCWLHPRYAEIVRLLDAEIMRVTLRPRHDDQRLETVQALMLCAHWMPFDPTRGQQRYQSRFSEAGAWQCLGLAIRWATSLALERSCHTSFLRPETVTQEDARRFRTMLYLVESDHYLALSARRPSYLNPKPLYDVLTNFLQCKYAQSTDIRLACLFRVAYGAHFTGCRPTTIESVEAFDHDVQLMERRFMSRQGDQLMDGFSQHFPFTSLQWYRLSYACAFLDAADPAQRTGKVLTWAIEWASQILVHLSKPSSSSNSPTQVQLEPDPSVVDILSFAIDHYFVVIAYAAFFLVNSWLSNLMDINLRPLSSPQPDEARFGRGTDPSASLLFRLVDVAARTLEAASPPEGHLARRYSALLRGMAGLTLSGNLQTQTQVHDSSGNPSAMFMDANSFAPEQLQTHLGEDLWEMWHQAGLEPMGWSNLLDTI</sequence>
<dbReference type="RefSeq" id="XP_041559160.1">
    <property type="nucleotide sequence ID" value="XM_041706811.1"/>
</dbReference>
<dbReference type="CDD" id="cd12148">
    <property type="entry name" value="fungal_TF_MHR"/>
    <property type="match status" value="1"/>
</dbReference>
<feature type="coiled-coil region" evidence="7">
    <location>
        <begin position="103"/>
        <end position="130"/>
    </location>
</feature>
<dbReference type="PANTHER" id="PTHR31845:SF17">
    <property type="entry name" value="ZN(II)2CYS6 TRANSCRIPTION FACTOR (EUROFUNG)"/>
    <property type="match status" value="1"/>
</dbReference>
<keyword evidence="7" id="KW-0175">Coiled coil</keyword>
<comment type="subcellular location">
    <subcellularLocation>
        <location evidence="1">Nucleus</location>
    </subcellularLocation>
</comment>
<evidence type="ECO:0000256" key="1">
    <source>
        <dbReference type="ARBA" id="ARBA00004123"/>
    </source>
</evidence>
<gene>
    <name evidence="8" type="ORF">APUU_60014S</name>
</gene>
<evidence type="ECO:0000256" key="7">
    <source>
        <dbReference type="SAM" id="Coils"/>
    </source>
</evidence>
<accession>A0A7R8APZ6</accession>
<dbReference type="InterPro" id="IPR051089">
    <property type="entry name" value="prtT"/>
</dbReference>
<evidence type="ECO:0000313" key="9">
    <source>
        <dbReference type="Proteomes" id="UP000654913"/>
    </source>
</evidence>
<evidence type="ECO:0000256" key="3">
    <source>
        <dbReference type="ARBA" id="ARBA00023015"/>
    </source>
</evidence>
<dbReference type="PANTHER" id="PTHR31845">
    <property type="entry name" value="FINGER DOMAIN PROTEIN, PUTATIVE-RELATED"/>
    <property type="match status" value="1"/>
</dbReference>
<keyword evidence="9" id="KW-1185">Reference proteome</keyword>
<reference evidence="8" key="2">
    <citation type="submission" date="2021-02" db="EMBL/GenBank/DDBJ databases">
        <title>Aspergillus puulaauensis MK2 genome sequence.</title>
        <authorList>
            <person name="Futagami T."/>
            <person name="Mori K."/>
            <person name="Kadooka C."/>
            <person name="Tanaka T."/>
        </authorList>
    </citation>
    <scope>NUCLEOTIDE SEQUENCE</scope>
    <source>
        <strain evidence="8">MK2</strain>
    </source>
</reference>
<evidence type="ECO:0000256" key="5">
    <source>
        <dbReference type="ARBA" id="ARBA00023163"/>
    </source>
</evidence>
<keyword evidence="6" id="KW-0539">Nucleus</keyword>
<dbReference type="GO" id="GO:0000976">
    <property type="term" value="F:transcription cis-regulatory region binding"/>
    <property type="evidence" value="ECO:0007669"/>
    <property type="project" value="TreeGrafter"/>
</dbReference>
<evidence type="ECO:0000256" key="6">
    <source>
        <dbReference type="ARBA" id="ARBA00023242"/>
    </source>
</evidence>